<organism evidence="1 2">
    <name type="scientific">Beta vulgaris subsp. vulgaris</name>
    <name type="common">Beet</name>
    <dbReference type="NCBI Taxonomy" id="3555"/>
    <lineage>
        <taxon>Eukaryota</taxon>
        <taxon>Viridiplantae</taxon>
        <taxon>Streptophyta</taxon>
        <taxon>Embryophyta</taxon>
        <taxon>Tracheophyta</taxon>
        <taxon>Spermatophyta</taxon>
        <taxon>Magnoliopsida</taxon>
        <taxon>eudicotyledons</taxon>
        <taxon>Gunneridae</taxon>
        <taxon>Pentapetalae</taxon>
        <taxon>Caryophyllales</taxon>
        <taxon>Chenopodiaceae</taxon>
        <taxon>Betoideae</taxon>
        <taxon>Beta</taxon>
    </lineage>
</organism>
<protein>
    <submittedName>
        <fullName evidence="1">Uncharacterized protein</fullName>
    </submittedName>
</protein>
<accession>A0A0J8B5M9</accession>
<sequence length="57" mass="6601">MTMNSISPANCHNLTKWAFRKSQEKDRPTTLQIMALLHGLLRFEYSSAEIGTNTWLF</sequence>
<dbReference type="Gramene" id="KMS95117">
    <property type="protein sequence ID" value="KMS95117"/>
    <property type="gene ID" value="BVRB_012130"/>
</dbReference>
<dbReference type="Proteomes" id="UP000035740">
    <property type="component" value="Unassembled WGS sequence"/>
</dbReference>
<dbReference type="EMBL" id="KQ090542">
    <property type="protein sequence ID" value="KMS95117.1"/>
    <property type="molecule type" value="Genomic_DNA"/>
</dbReference>
<evidence type="ECO:0000313" key="1">
    <source>
        <dbReference type="EMBL" id="KMS95117.1"/>
    </source>
</evidence>
<proteinExistence type="predicted"/>
<evidence type="ECO:0000313" key="2">
    <source>
        <dbReference type="Proteomes" id="UP000035740"/>
    </source>
</evidence>
<gene>
    <name evidence="1" type="ORF">BVRB_012130</name>
</gene>
<keyword evidence="2" id="KW-1185">Reference proteome</keyword>
<name>A0A0J8B5M9_BETVV</name>
<reference evidence="1 2" key="1">
    <citation type="journal article" date="2014" name="Nature">
        <title>The genome of the recently domesticated crop plant sugar beet (Beta vulgaris).</title>
        <authorList>
            <person name="Dohm J.C."/>
            <person name="Minoche A.E."/>
            <person name="Holtgrawe D."/>
            <person name="Capella-Gutierrez S."/>
            <person name="Zakrzewski F."/>
            <person name="Tafer H."/>
            <person name="Rupp O."/>
            <person name="Sorensen T.R."/>
            <person name="Stracke R."/>
            <person name="Reinhardt R."/>
            <person name="Goesmann A."/>
            <person name="Kraft T."/>
            <person name="Schulz B."/>
            <person name="Stadler P.F."/>
            <person name="Schmidt T."/>
            <person name="Gabaldon T."/>
            <person name="Lehrach H."/>
            <person name="Weisshaar B."/>
            <person name="Himmelbauer H."/>
        </authorList>
    </citation>
    <scope>NUCLEOTIDE SEQUENCE [LARGE SCALE GENOMIC DNA]</scope>
    <source>
        <tissue evidence="1">Taproot</tissue>
    </source>
</reference>
<dbReference type="AlphaFoldDB" id="A0A0J8B5M9"/>